<reference evidence="9 10" key="1">
    <citation type="journal article" date="2019" name="Nat. Ecol. Evol.">
        <title>Megaphylogeny resolves global patterns of mushroom evolution.</title>
        <authorList>
            <person name="Varga T."/>
            <person name="Krizsan K."/>
            <person name="Foldi C."/>
            <person name="Dima B."/>
            <person name="Sanchez-Garcia M."/>
            <person name="Sanchez-Ramirez S."/>
            <person name="Szollosi G.J."/>
            <person name="Szarkandi J.G."/>
            <person name="Papp V."/>
            <person name="Albert L."/>
            <person name="Andreopoulos W."/>
            <person name="Angelini C."/>
            <person name="Antonin V."/>
            <person name="Barry K.W."/>
            <person name="Bougher N.L."/>
            <person name="Buchanan P."/>
            <person name="Buyck B."/>
            <person name="Bense V."/>
            <person name="Catcheside P."/>
            <person name="Chovatia M."/>
            <person name="Cooper J."/>
            <person name="Damon W."/>
            <person name="Desjardin D."/>
            <person name="Finy P."/>
            <person name="Geml J."/>
            <person name="Haridas S."/>
            <person name="Hughes K."/>
            <person name="Justo A."/>
            <person name="Karasinski D."/>
            <person name="Kautmanova I."/>
            <person name="Kiss B."/>
            <person name="Kocsube S."/>
            <person name="Kotiranta H."/>
            <person name="LaButti K.M."/>
            <person name="Lechner B.E."/>
            <person name="Liimatainen K."/>
            <person name="Lipzen A."/>
            <person name="Lukacs Z."/>
            <person name="Mihaltcheva S."/>
            <person name="Morgado L.N."/>
            <person name="Niskanen T."/>
            <person name="Noordeloos M.E."/>
            <person name="Ohm R.A."/>
            <person name="Ortiz-Santana B."/>
            <person name="Ovrebo C."/>
            <person name="Racz N."/>
            <person name="Riley R."/>
            <person name="Savchenko A."/>
            <person name="Shiryaev A."/>
            <person name="Soop K."/>
            <person name="Spirin V."/>
            <person name="Szebenyi C."/>
            <person name="Tomsovsky M."/>
            <person name="Tulloss R.E."/>
            <person name="Uehling J."/>
            <person name="Grigoriev I.V."/>
            <person name="Vagvolgyi C."/>
            <person name="Papp T."/>
            <person name="Martin F.M."/>
            <person name="Miettinen O."/>
            <person name="Hibbett D.S."/>
            <person name="Nagy L.G."/>
        </authorList>
    </citation>
    <scope>NUCLEOTIDE SEQUENCE [LARGE SCALE GENOMIC DNA]</scope>
    <source>
        <strain evidence="9 10">CBS 121175</strain>
    </source>
</reference>
<feature type="compositionally biased region" description="Low complexity" evidence="6">
    <location>
        <begin position="222"/>
        <end position="234"/>
    </location>
</feature>
<dbReference type="OrthoDB" id="343623at2759"/>
<evidence type="ECO:0000256" key="4">
    <source>
        <dbReference type="ARBA" id="ARBA00023125"/>
    </source>
</evidence>
<evidence type="ECO:0000256" key="6">
    <source>
        <dbReference type="SAM" id="MobiDB-lite"/>
    </source>
</evidence>
<dbReference type="Proteomes" id="UP000307440">
    <property type="component" value="Unassembled WGS sequence"/>
</dbReference>
<feature type="compositionally biased region" description="Basic and acidic residues" evidence="6">
    <location>
        <begin position="1"/>
        <end position="19"/>
    </location>
</feature>
<dbReference type="InterPro" id="IPR016527">
    <property type="entry name" value="ORC4"/>
</dbReference>
<dbReference type="SUPFAM" id="SSF52540">
    <property type="entry name" value="P-loop containing nucleoside triphosphate hydrolases"/>
    <property type="match status" value="1"/>
</dbReference>
<feature type="domain" description="Origin recognition complex subunit 4 C-terminal" evidence="8">
    <location>
        <begin position="628"/>
        <end position="818"/>
    </location>
</feature>
<evidence type="ECO:0000256" key="2">
    <source>
        <dbReference type="ARBA" id="ARBA00005334"/>
    </source>
</evidence>
<dbReference type="InterPro" id="IPR027417">
    <property type="entry name" value="P-loop_NTPase"/>
</dbReference>
<feature type="compositionally biased region" description="Low complexity" evidence="6">
    <location>
        <begin position="46"/>
        <end position="63"/>
    </location>
</feature>
<dbReference type="Pfam" id="PF14629">
    <property type="entry name" value="ORC4_C"/>
    <property type="match status" value="1"/>
</dbReference>
<dbReference type="GO" id="GO:0006270">
    <property type="term" value="P:DNA replication initiation"/>
    <property type="evidence" value="ECO:0007669"/>
    <property type="project" value="TreeGrafter"/>
</dbReference>
<feature type="compositionally biased region" description="Basic and acidic residues" evidence="6">
    <location>
        <begin position="125"/>
        <end position="135"/>
    </location>
</feature>
<gene>
    <name evidence="9" type="ORF">FA15DRAFT_706953</name>
</gene>
<dbReference type="PANTHER" id="PTHR12087">
    <property type="entry name" value="ORIGIN RECOGNITION COMPLEX SUBUNIT 4"/>
    <property type="match status" value="1"/>
</dbReference>
<feature type="compositionally biased region" description="Acidic residues" evidence="6">
    <location>
        <begin position="320"/>
        <end position="339"/>
    </location>
</feature>
<evidence type="ECO:0000313" key="9">
    <source>
        <dbReference type="EMBL" id="TFK21791.1"/>
    </source>
</evidence>
<dbReference type="EMBL" id="ML210258">
    <property type="protein sequence ID" value="TFK21791.1"/>
    <property type="molecule type" value="Genomic_DNA"/>
</dbReference>
<dbReference type="AlphaFoldDB" id="A0A5C3KMV7"/>
<feature type="compositionally biased region" description="Basic residues" evidence="6">
    <location>
        <begin position="164"/>
        <end position="173"/>
    </location>
</feature>
<name>A0A5C3KMV7_COPMA</name>
<dbReference type="GO" id="GO:0005664">
    <property type="term" value="C:nuclear origin of replication recognition complex"/>
    <property type="evidence" value="ECO:0007669"/>
    <property type="project" value="TreeGrafter"/>
</dbReference>
<keyword evidence="10" id="KW-1185">Reference proteome</keyword>
<evidence type="ECO:0000256" key="5">
    <source>
        <dbReference type="ARBA" id="ARBA00023242"/>
    </source>
</evidence>
<keyword evidence="3" id="KW-0235">DNA replication</keyword>
<organism evidence="9 10">
    <name type="scientific">Coprinopsis marcescibilis</name>
    <name type="common">Agaric fungus</name>
    <name type="synonym">Psathyrella marcescibilis</name>
    <dbReference type="NCBI Taxonomy" id="230819"/>
    <lineage>
        <taxon>Eukaryota</taxon>
        <taxon>Fungi</taxon>
        <taxon>Dikarya</taxon>
        <taxon>Basidiomycota</taxon>
        <taxon>Agaricomycotina</taxon>
        <taxon>Agaricomycetes</taxon>
        <taxon>Agaricomycetidae</taxon>
        <taxon>Agaricales</taxon>
        <taxon>Agaricineae</taxon>
        <taxon>Psathyrellaceae</taxon>
        <taxon>Coprinopsis</taxon>
    </lineage>
</organism>
<keyword evidence="4" id="KW-0238">DNA-binding</keyword>
<sequence>MPKRKIDAVDSPSTRDLRRTRSSARLDANETTLTPRPRTQQVAVEAPTPSTRTTTRAKSPASSDTIPRRKPVVTRTYGRTPILRVAETADVESSSSSKENHSGTRRTRSSRATKEDIESSDDDEARNSRREEPKTPTRRMTTARSLAKSASELVVAAPNPTPSPRKRAQSAKQRKPEPELEPESNPECVAQEVTGTPKRKGRLPRQAATQAQVDSEPSRVPTSTQTSTRQTRSSKANIESSPVKPAVARKRQAKEVVEVVIPLRSRRPSTPNSLFDVEHDSDGNAPPASPAKRRKKVEPLPKTPSRRKRAAPPVEQSQSDVEEEDNLAMELTQETDEEDSFILSPIKKGIPSAPPSPTKGKTAALPPHLLPCLNAQKRAVLKALQHPPVIRCDNEPELDNAAAYQQLSDLLKGTMERNEGNSCLLLGPKGSGKTRLVERCIAELEGKGIVIRLSGWVQGSDRLALRQIAVQLAEQTGNKYLSELNEDETLKKTEDDAENPFLDDSTGLDNGLPTSLPSASYLPALISHLPTLARPTVVVIDCFDLFALHPRQALLYCLLDTVQSCQSGKGNRGLAVIGLTSRVDTLQLLEKRVKSRFSGRILRVTSARKDYQWINIVKSIYTADLGENEELEQEGLKEWKSMWQANVEKFISEQSVIQAVNDSTSIVGDMRVLAKVFTPPIIHLSESAPFLSTKQLIIAANTQRARPPHPFLSDLSYPALCLLIASHRSEVSGHPIFNFEMLYESFKRQLKLSTAAPIQLHGTSIGMVRCSREVLMGAFEVLSSARIFVCAAAPSGSTAKEFVKYRCVIEREDLKKAVEKTGQINLKKWWNKAN</sequence>
<proteinExistence type="inferred from homology"/>
<feature type="compositionally biased region" description="Polar residues" evidence="6">
    <location>
        <begin position="29"/>
        <end position="42"/>
    </location>
</feature>
<dbReference type="InterPro" id="IPR041664">
    <property type="entry name" value="AAA_16"/>
</dbReference>
<dbReference type="Gene3D" id="3.40.50.300">
    <property type="entry name" value="P-loop containing nucleotide triphosphate hydrolases"/>
    <property type="match status" value="1"/>
</dbReference>
<evidence type="ECO:0000259" key="7">
    <source>
        <dbReference type="Pfam" id="PF13191"/>
    </source>
</evidence>
<feature type="region of interest" description="Disordered" evidence="6">
    <location>
        <begin position="1"/>
        <end position="339"/>
    </location>
</feature>
<dbReference type="InterPro" id="IPR032705">
    <property type="entry name" value="ORC4_C"/>
</dbReference>
<protein>
    <submittedName>
        <fullName evidence="9">Uncharacterized protein</fullName>
    </submittedName>
</protein>
<feature type="domain" description="Orc1-like AAA ATPase" evidence="7">
    <location>
        <begin position="405"/>
        <end position="564"/>
    </location>
</feature>
<keyword evidence="5" id="KW-0539">Nucleus</keyword>
<dbReference type="STRING" id="230819.A0A5C3KMV7"/>
<evidence type="ECO:0000256" key="1">
    <source>
        <dbReference type="ARBA" id="ARBA00004123"/>
    </source>
</evidence>
<dbReference type="GO" id="GO:0003688">
    <property type="term" value="F:DNA replication origin binding"/>
    <property type="evidence" value="ECO:0007669"/>
    <property type="project" value="TreeGrafter"/>
</dbReference>
<dbReference type="PANTHER" id="PTHR12087:SF0">
    <property type="entry name" value="ORIGIN RECOGNITION COMPLEX SUBUNIT 4"/>
    <property type="match status" value="1"/>
</dbReference>
<evidence type="ECO:0000313" key="10">
    <source>
        <dbReference type="Proteomes" id="UP000307440"/>
    </source>
</evidence>
<comment type="subcellular location">
    <subcellularLocation>
        <location evidence="1">Nucleus</location>
    </subcellularLocation>
</comment>
<evidence type="ECO:0000259" key="8">
    <source>
        <dbReference type="Pfam" id="PF14629"/>
    </source>
</evidence>
<evidence type="ECO:0000256" key="3">
    <source>
        <dbReference type="ARBA" id="ARBA00022705"/>
    </source>
</evidence>
<dbReference type="Pfam" id="PF13191">
    <property type="entry name" value="AAA_16"/>
    <property type="match status" value="1"/>
</dbReference>
<comment type="similarity">
    <text evidence="2">Belongs to the ORC4 family.</text>
</comment>
<accession>A0A5C3KMV7</accession>